<dbReference type="VEuPathDB" id="AmoebaDB:NAEGRDRAFT_32975"/>
<gene>
    <name evidence="2" type="ORF">NAEGRDRAFT_32975</name>
</gene>
<accession>D2VCK8</accession>
<dbReference type="Gene3D" id="3.60.10.10">
    <property type="entry name" value="Endonuclease/exonuclease/phosphatase"/>
    <property type="match status" value="1"/>
</dbReference>
<dbReference type="Proteomes" id="UP000006671">
    <property type="component" value="Unassembled WGS sequence"/>
</dbReference>
<dbReference type="OrthoDB" id="2866996at2759"/>
<name>D2VCK8_NAEGR</name>
<dbReference type="Pfam" id="PF03372">
    <property type="entry name" value="Exo_endo_phos"/>
    <property type="match status" value="1"/>
</dbReference>
<dbReference type="PANTHER" id="PTHR12121:SF34">
    <property type="entry name" value="PROTEIN ANGEL"/>
    <property type="match status" value="1"/>
</dbReference>
<dbReference type="KEGG" id="ngr:NAEGRDRAFT_32975"/>
<dbReference type="InterPro" id="IPR036691">
    <property type="entry name" value="Endo/exonu/phosph_ase_sf"/>
</dbReference>
<dbReference type="SUPFAM" id="SSF56219">
    <property type="entry name" value="DNase I-like"/>
    <property type="match status" value="1"/>
</dbReference>
<dbReference type="STRING" id="5762.D2VCK8"/>
<dbReference type="AlphaFoldDB" id="D2VCK8"/>
<dbReference type="GeneID" id="8857325"/>
<evidence type="ECO:0000313" key="3">
    <source>
        <dbReference type="Proteomes" id="UP000006671"/>
    </source>
</evidence>
<evidence type="ECO:0000259" key="1">
    <source>
        <dbReference type="Pfam" id="PF03372"/>
    </source>
</evidence>
<dbReference type="InParanoid" id="D2VCK8"/>
<dbReference type="OMA" id="RAACSMG"/>
<dbReference type="PANTHER" id="PTHR12121">
    <property type="entry name" value="CARBON CATABOLITE REPRESSOR PROTEIN 4"/>
    <property type="match status" value="1"/>
</dbReference>
<protein>
    <submittedName>
        <fullName evidence="2">Predicted protein</fullName>
    </submittedName>
</protein>
<dbReference type="RefSeq" id="XP_002678073.1">
    <property type="nucleotide sequence ID" value="XM_002678027.1"/>
</dbReference>
<sequence>MLCQDYAKKPYFPHLSDTTEILSWINRKHRLLDEFLSYHADIICLQEVDRYGDHWRERLLKNGYESTYTQRTGGKPDGCATFWKSEKFETRQITKNSELETHEKCDLNGNVVTSSNSISKFLTNNVANLTLLKHRSSEKLVCVVNLHLFWDPSFPEVKLCQIFYTMKQTKDYLTSLSLEDIQIFFCGDYNSMPDSEVYEFLTKDSISLVECENDDGEKTFKHQITNPFGTATSLYKAVCGDEPTFTNYTKNFKGCLDYVMACNYPTSGEEKGILVSRALQILTEEQASEFEALPSIKNASDHISHAFDFDIMKL</sequence>
<dbReference type="InterPro" id="IPR005135">
    <property type="entry name" value="Endo/exonuclease/phosphatase"/>
</dbReference>
<feature type="domain" description="Endonuclease/exonuclease/phosphatase" evidence="1">
    <location>
        <begin position="23"/>
        <end position="263"/>
    </location>
</feature>
<evidence type="ECO:0000313" key="2">
    <source>
        <dbReference type="EMBL" id="EFC45329.1"/>
    </source>
</evidence>
<reference evidence="2 3" key="1">
    <citation type="journal article" date="2010" name="Cell">
        <title>The genome of Naegleria gruberi illuminates early eukaryotic versatility.</title>
        <authorList>
            <person name="Fritz-Laylin L.K."/>
            <person name="Prochnik S.E."/>
            <person name="Ginger M.L."/>
            <person name="Dacks J.B."/>
            <person name="Carpenter M.L."/>
            <person name="Field M.C."/>
            <person name="Kuo A."/>
            <person name="Paredez A."/>
            <person name="Chapman J."/>
            <person name="Pham J."/>
            <person name="Shu S."/>
            <person name="Neupane R."/>
            <person name="Cipriano M."/>
            <person name="Mancuso J."/>
            <person name="Tu H."/>
            <person name="Salamov A."/>
            <person name="Lindquist E."/>
            <person name="Shapiro H."/>
            <person name="Lucas S."/>
            <person name="Grigoriev I.V."/>
            <person name="Cande W.Z."/>
            <person name="Fulton C."/>
            <person name="Rokhsar D.S."/>
            <person name="Dawson S.C."/>
        </authorList>
    </citation>
    <scope>NUCLEOTIDE SEQUENCE [LARGE SCALE GENOMIC DNA]</scope>
    <source>
        <strain evidence="2 3">NEG-M</strain>
    </source>
</reference>
<dbReference type="GO" id="GO:0000175">
    <property type="term" value="F:3'-5'-RNA exonuclease activity"/>
    <property type="evidence" value="ECO:0007669"/>
    <property type="project" value="TreeGrafter"/>
</dbReference>
<keyword evidence="3" id="KW-1185">Reference proteome</keyword>
<dbReference type="InterPro" id="IPR050410">
    <property type="entry name" value="CCR4/nocturin_mRNA_transcr"/>
</dbReference>
<dbReference type="EMBL" id="GG738863">
    <property type="protein sequence ID" value="EFC45329.1"/>
    <property type="molecule type" value="Genomic_DNA"/>
</dbReference>
<organism evidence="3">
    <name type="scientific">Naegleria gruberi</name>
    <name type="common">Amoeba</name>
    <dbReference type="NCBI Taxonomy" id="5762"/>
    <lineage>
        <taxon>Eukaryota</taxon>
        <taxon>Discoba</taxon>
        <taxon>Heterolobosea</taxon>
        <taxon>Tetramitia</taxon>
        <taxon>Eutetramitia</taxon>
        <taxon>Vahlkampfiidae</taxon>
        <taxon>Naegleria</taxon>
    </lineage>
</organism>
<proteinExistence type="predicted"/>
<dbReference type="eggNOG" id="KOG0620">
    <property type="taxonomic scope" value="Eukaryota"/>
</dbReference>